<accession>A0A2I0HEW7</accession>
<dbReference type="Proteomes" id="UP000233551">
    <property type="component" value="Unassembled WGS sequence"/>
</dbReference>
<proteinExistence type="predicted"/>
<name>A0A2I0HEW7_PUNGR</name>
<organism evidence="1 2">
    <name type="scientific">Punica granatum</name>
    <name type="common">Pomegranate</name>
    <dbReference type="NCBI Taxonomy" id="22663"/>
    <lineage>
        <taxon>Eukaryota</taxon>
        <taxon>Viridiplantae</taxon>
        <taxon>Streptophyta</taxon>
        <taxon>Embryophyta</taxon>
        <taxon>Tracheophyta</taxon>
        <taxon>Spermatophyta</taxon>
        <taxon>Magnoliopsida</taxon>
        <taxon>eudicotyledons</taxon>
        <taxon>Gunneridae</taxon>
        <taxon>Pentapetalae</taxon>
        <taxon>rosids</taxon>
        <taxon>malvids</taxon>
        <taxon>Myrtales</taxon>
        <taxon>Lythraceae</taxon>
        <taxon>Punica</taxon>
    </lineage>
</organism>
<gene>
    <name evidence="1" type="ORF">CRG98_049371</name>
</gene>
<dbReference type="AlphaFoldDB" id="A0A2I0HEW7"/>
<dbReference type="EMBL" id="PGOL01039009">
    <property type="protein sequence ID" value="PKI18355.1"/>
    <property type="molecule type" value="Genomic_DNA"/>
</dbReference>
<reference evidence="1 2" key="1">
    <citation type="submission" date="2017-11" db="EMBL/GenBank/DDBJ databases">
        <title>De-novo sequencing of pomegranate (Punica granatum L.) genome.</title>
        <authorList>
            <person name="Akparov Z."/>
            <person name="Amiraslanov A."/>
            <person name="Hajiyeva S."/>
            <person name="Abbasov M."/>
            <person name="Kaur K."/>
            <person name="Hamwieh A."/>
            <person name="Solovyev V."/>
            <person name="Salamov A."/>
            <person name="Braich B."/>
            <person name="Kosarev P."/>
            <person name="Mahmoud A."/>
            <person name="Hajiyev E."/>
            <person name="Babayeva S."/>
            <person name="Izzatullayeva V."/>
            <person name="Mammadov A."/>
            <person name="Mammadov A."/>
            <person name="Sharifova S."/>
            <person name="Ojaghi J."/>
            <person name="Eynullazada K."/>
            <person name="Bayramov B."/>
            <person name="Abdulazimova A."/>
            <person name="Shahmuradov I."/>
        </authorList>
    </citation>
    <scope>NUCLEOTIDE SEQUENCE [LARGE SCALE GENOMIC DNA]</scope>
    <source>
        <strain evidence="2">cv. AG2017</strain>
        <tissue evidence="1">Leaf</tissue>
    </source>
</reference>
<sequence length="41" mass="4513">VSAEARWIEMSDIGKGIVELIEQHAVEKLVMGGAADEHYTE</sequence>
<evidence type="ECO:0000313" key="2">
    <source>
        <dbReference type="Proteomes" id="UP000233551"/>
    </source>
</evidence>
<feature type="non-terminal residue" evidence="1">
    <location>
        <position position="1"/>
    </location>
</feature>
<evidence type="ECO:0000313" key="1">
    <source>
        <dbReference type="EMBL" id="PKI18355.1"/>
    </source>
</evidence>
<comment type="caution">
    <text evidence="1">The sequence shown here is derived from an EMBL/GenBank/DDBJ whole genome shotgun (WGS) entry which is preliminary data.</text>
</comment>
<protein>
    <submittedName>
        <fullName evidence="1">Uncharacterized protein</fullName>
    </submittedName>
</protein>
<keyword evidence="2" id="KW-1185">Reference proteome</keyword>